<dbReference type="Proteomes" id="UP001610335">
    <property type="component" value="Unassembled WGS sequence"/>
</dbReference>
<keyword evidence="4" id="KW-0539">Nucleus</keyword>
<evidence type="ECO:0000256" key="4">
    <source>
        <dbReference type="ARBA" id="ARBA00023242"/>
    </source>
</evidence>
<proteinExistence type="predicted"/>
<feature type="region of interest" description="Disordered" evidence="5">
    <location>
        <begin position="78"/>
        <end position="107"/>
    </location>
</feature>
<dbReference type="PANTHER" id="PTHR47424:SF3">
    <property type="entry name" value="REGULATORY PROTEIN GAL4"/>
    <property type="match status" value="1"/>
</dbReference>
<feature type="domain" description="Zn(2)-C6 fungal-type" evidence="6">
    <location>
        <begin position="18"/>
        <end position="50"/>
    </location>
</feature>
<dbReference type="SMART" id="SM00066">
    <property type="entry name" value="GAL4"/>
    <property type="match status" value="1"/>
</dbReference>
<evidence type="ECO:0000256" key="5">
    <source>
        <dbReference type="SAM" id="MobiDB-lite"/>
    </source>
</evidence>
<keyword evidence="1" id="KW-0805">Transcription regulation</keyword>
<dbReference type="SUPFAM" id="SSF57701">
    <property type="entry name" value="Zn2/Cys6 DNA-binding domain"/>
    <property type="match status" value="1"/>
</dbReference>
<protein>
    <recommendedName>
        <fullName evidence="6">Zn(2)-C6 fungal-type domain-containing protein</fullName>
    </recommendedName>
</protein>
<dbReference type="Gene3D" id="4.10.240.10">
    <property type="entry name" value="Zn(2)-C6 fungal-type DNA-binding domain"/>
    <property type="match status" value="1"/>
</dbReference>
<keyword evidence="3" id="KW-0804">Transcription</keyword>
<dbReference type="PROSITE" id="PS00463">
    <property type="entry name" value="ZN2_CY6_FUNGAL_1"/>
    <property type="match status" value="1"/>
</dbReference>
<reference evidence="7 8" key="1">
    <citation type="submission" date="2024-07" db="EMBL/GenBank/DDBJ databases">
        <title>Section-level genome sequencing and comparative genomics of Aspergillus sections Usti and Cavernicolus.</title>
        <authorList>
            <consortium name="Lawrence Berkeley National Laboratory"/>
            <person name="Nybo J.L."/>
            <person name="Vesth T.C."/>
            <person name="Theobald S."/>
            <person name="Frisvad J.C."/>
            <person name="Larsen T.O."/>
            <person name="Kjaerboelling I."/>
            <person name="Rothschild-Mancinelli K."/>
            <person name="Lyhne E.K."/>
            <person name="Kogle M.E."/>
            <person name="Barry K."/>
            <person name="Clum A."/>
            <person name="Na H."/>
            <person name="Ledsgaard L."/>
            <person name="Lin J."/>
            <person name="Lipzen A."/>
            <person name="Kuo A."/>
            <person name="Riley R."/>
            <person name="Mondo S."/>
            <person name="LaButti K."/>
            <person name="Haridas S."/>
            <person name="Pangalinan J."/>
            <person name="Salamov A.A."/>
            <person name="Simmons B.A."/>
            <person name="Magnuson J.K."/>
            <person name="Chen J."/>
            <person name="Drula E."/>
            <person name="Henrissat B."/>
            <person name="Wiebenga A."/>
            <person name="Lubbers R.J."/>
            <person name="Gomes A.C."/>
            <person name="Makela M.R."/>
            <person name="Stajich J."/>
            <person name="Grigoriev I.V."/>
            <person name="Mortensen U.H."/>
            <person name="De vries R.P."/>
            <person name="Baker S.E."/>
            <person name="Andersen M.R."/>
        </authorList>
    </citation>
    <scope>NUCLEOTIDE SEQUENCE [LARGE SCALE GENOMIC DNA]</scope>
    <source>
        <strain evidence="7 8">CBS 600.67</strain>
    </source>
</reference>
<dbReference type="InterPro" id="IPR051127">
    <property type="entry name" value="Fungal_SecMet_Regulators"/>
</dbReference>
<sequence>MLSLGSGGDRKRWRIAIACNECRDRKRKCDGVKPVCGSCAKRTSTTQCAWEEGRNDKGWSHSRIQQLEQGQVIEDTDNVAARPSARRTSQGESADPPLEEAEGSGLRVHDQPMAPPGMVDMLAENNTMRAPSTDISCHGSTAREHGDATGPSSTLRFLSHAFQDKGISVGGSSHPSSLAAPKSSFSLAGHRLSVPPRNKLTRCSIVTGLIFILCVQFCTGHRSQRNILLSGHRLLAAPISRALSRNQAEQSTDYFIAC</sequence>
<evidence type="ECO:0000313" key="8">
    <source>
        <dbReference type="Proteomes" id="UP001610335"/>
    </source>
</evidence>
<name>A0ABR4I9S5_9EURO</name>
<evidence type="ECO:0000256" key="1">
    <source>
        <dbReference type="ARBA" id="ARBA00023015"/>
    </source>
</evidence>
<dbReference type="PROSITE" id="PS50048">
    <property type="entry name" value="ZN2_CY6_FUNGAL_2"/>
    <property type="match status" value="1"/>
</dbReference>
<keyword evidence="8" id="KW-1185">Reference proteome</keyword>
<evidence type="ECO:0000256" key="3">
    <source>
        <dbReference type="ARBA" id="ARBA00023163"/>
    </source>
</evidence>
<dbReference type="CDD" id="cd00067">
    <property type="entry name" value="GAL4"/>
    <property type="match status" value="1"/>
</dbReference>
<dbReference type="InterPro" id="IPR036864">
    <property type="entry name" value="Zn2-C6_fun-type_DNA-bd_sf"/>
</dbReference>
<keyword evidence="2" id="KW-0238">DNA-binding</keyword>
<accession>A0ABR4I9S5</accession>
<dbReference type="PANTHER" id="PTHR47424">
    <property type="entry name" value="REGULATORY PROTEIN GAL4"/>
    <property type="match status" value="1"/>
</dbReference>
<dbReference type="InterPro" id="IPR001138">
    <property type="entry name" value="Zn2Cys6_DnaBD"/>
</dbReference>
<comment type="caution">
    <text evidence="7">The sequence shown here is derived from an EMBL/GenBank/DDBJ whole genome shotgun (WGS) entry which is preliminary data.</text>
</comment>
<dbReference type="Pfam" id="PF00172">
    <property type="entry name" value="Zn_clus"/>
    <property type="match status" value="1"/>
</dbReference>
<evidence type="ECO:0000259" key="6">
    <source>
        <dbReference type="PROSITE" id="PS50048"/>
    </source>
</evidence>
<evidence type="ECO:0000256" key="2">
    <source>
        <dbReference type="ARBA" id="ARBA00023125"/>
    </source>
</evidence>
<organism evidence="7 8">
    <name type="scientific">Aspergillus cavernicola</name>
    <dbReference type="NCBI Taxonomy" id="176166"/>
    <lineage>
        <taxon>Eukaryota</taxon>
        <taxon>Fungi</taxon>
        <taxon>Dikarya</taxon>
        <taxon>Ascomycota</taxon>
        <taxon>Pezizomycotina</taxon>
        <taxon>Eurotiomycetes</taxon>
        <taxon>Eurotiomycetidae</taxon>
        <taxon>Eurotiales</taxon>
        <taxon>Aspergillaceae</taxon>
        <taxon>Aspergillus</taxon>
        <taxon>Aspergillus subgen. Nidulantes</taxon>
    </lineage>
</organism>
<gene>
    <name evidence="7" type="ORF">BDW59DRAFT_162357</name>
</gene>
<evidence type="ECO:0000313" key="7">
    <source>
        <dbReference type="EMBL" id="KAL2824468.1"/>
    </source>
</evidence>
<dbReference type="EMBL" id="JBFXLS010000043">
    <property type="protein sequence ID" value="KAL2824468.1"/>
    <property type="molecule type" value="Genomic_DNA"/>
</dbReference>